<dbReference type="InterPro" id="IPR036259">
    <property type="entry name" value="MFS_trans_sf"/>
</dbReference>
<protein>
    <submittedName>
        <fullName evidence="8">Oligopeptide transporter</fullName>
    </submittedName>
</protein>
<feature type="transmembrane region" description="Helical" evidence="7">
    <location>
        <begin position="486"/>
        <end position="505"/>
    </location>
</feature>
<keyword evidence="5 7" id="KW-0472">Membrane</keyword>
<comment type="similarity">
    <text evidence="2">Belongs to the major facilitator superfamily. Proton-dependent oligopeptide transporter (POT/PTR) (TC 2.A.17) family.</text>
</comment>
<feature type="transmembrane region" description="Helical" evidence="7">
    <location>
        <begin position="375"/>
        <end position="398"/>
    </location>
</feature>
<evidence type="ECO:0000256" key="3">
    <source>
        <dbReference type="ARBA" id="ARBA00022692"/>
    </source>
</evidence>
<evidence type="ECO:0000256" key="6">
    <source>
        <dbReference type="SAM" id="MobiDB-lite"/>
    </source>
</evidence>
<feature type="compositionally biased region" description="Polar residues" evidence="6">
    <location>
        <begin position="274"/>
        <end position="287"/>
    </location>
</feature>
<feature type="transmembrane region" description="Helical" evidence="7">
    <location>
        <begin position="105"/>
        <end position="123"/>
    </location>
</feature>
<feature type="transmembrane region" description="Helical" evidence="7">
    <location>
        <begin position="73"/>
        <end position="93"/>
    </location>
</feature>
<dbReference type="Proteomes" id="UP000799770">
    <property type="component" value="Unassembled WGS sequence"/>
</dbReference>
<accession>A0A6A5YKU4</accession>
<feature type="transmembrane region" description="Helical" evidence="7">
    <location>
        <begin position="343"/>
        <end position="363"/>
    </location>
</feature>
<evidence type="ECO:0000256" key="5">
    <source>
        <dbReference type="ARBA" id="ARBA00023136"/>
    </source>
</evidence>
<evidence type="ECO:0000256" key="7">
    <source>
        <dbReference type="SAM" id="Phobius"/>
    </source>
</evidence>
<dbReference type="GO" id="GO:0022857">
    <property type="term" value="F:transmembrane transporter activity"/>
    <property type="evidence" value="ECO:0007669"/>
    <property type="project" value="InterPro"/>
</dbReference>
<dbReference type="Pfam" id="PF00854">
    <property type="entry name" value="PTR2"/>
    <property type="match status" value="1"/>
</dbReference>
<feature type="transmembrane region" description="Helical" evidence="7">
    <location>
        <begin position="129"/>
        <end position="148"/>
    </location>
</feature>
<feature type="region of interest" description="Disordered" evidence="6">
    <location>
        <begin position="265"/>
        <end position="287"/>
    </location>
</feature>
<dbReference type="GO" id="GO:0016020">
    <property type="term" value="C:membrane"/>
    <property type="evidence" value="ECO:0007669"/>
    <property type="project" value="UniProtKB-SubCell"/>
</dbReference>
<feature type="transmembrane region" description="Helical" evidence="7">
    <location>
        <begin position="217"/>
        <end position="241"/>
    </location>
</feature>
<organism evidence="8 9">
    <name type="scientific">Lophiotrema nucula</name>
    <dbReference type="NCBI Taxonomy" id="690887"/>
    <lineage>
        <taxon>Eukaryota</taxon>
        <taxon>Fungi</taxon>
        <taxon>Dikarya</taxon>
        <taxon>Ascomycota</taxon>
        <taxon>Pezizomycotina</taxon>
        <taxon>Dothideomycetes</taxon>
        <taxon>Pleosporomycetidae</taxon>
        <taxon>Pleosporales</taxon>
        <taxon>Lophiotremataceae</taxon>
        <taxon>Lophiotrema</taxon>
    </lineage>
</organism>
<evidence type="ECO:0000256" key="4">
    <source>
        <dbReference type="ARBA" id="ARBA00022989"/>
    </source>
</evidence>
<dbReference type="InterPro" id="IPR000109">
    <property type="entry name" value="POT_fam"/>
</dbReference>
<name>A0A6A5YKU4_9PLEO</name>
<dbReference type="OrthoDB" id="8904098at2759"/>
<comment type="subcellular location">
    <subcellularLocation>
        <location evidence="1">Membrane</location>
        <topology evidence="1">Multi-pass membrane protein</topology>
    </subcellularLocation>
</comment>
<dbReference type="PANTHER" id="PTHR11654">
    <property type="entry name" value="OLIGOPEPTIDE TRANSPORTER-RELATED"/>
    <property type="match status" value="1"/>
</dbReference>
<keyword evidence="9" id="KW-1185">Reference proteome</keyword>
<dbReference type="AlphaFoldDB" id="A0A6A5YKU4"/>
<keyword evidence="3 7" id="KW-0812">Transmembrane</keyword>
<evidence type="ECO:0000313" key="9">
    <source>
        <dbReference type="Proteomes" id="UP000799770"/>
    </source>
</evidence>
<feature type="transmembrane region" description="Helical" evidence="7">
    <location>
        <begin position="427"/>
        <end position="448"/>
    </location>
</feature>
<proteinExistence type="inferred from homology"/>
<gene>
    <name evidence="8" type="ORF">BDV96DRAFT_617136</name>
</gene>
<keyword evidence="4 7" id="KW-1133">Transmembrane helix</keyword>
<evidence type="ECO:0000256" key="2">
    <source>
        <dbReference type="ARBA" id="ARBA00005982"/>
    </source>
</evidence>
<dbReference type="Gene3D" id="1.20.1250.20">
    <property type="entry name" value="MFS general substrate transporter like domains"/>
    <property type="match status" value="1"/>
</dbReference>
<dbReference type="EMBL" id="ML977358">
    <property type="protein sequence ID" value="KAF2106957.1"/>
    <property type="molecule type" value="Genomic_DNA"/>
</dbReference>
<evidence type="ECO:0000313" key="8">
    <source>
        <dbReference type="EMBL" id="KAF2106957.1"/>
    </source>
</evidence>
<evidence type="ECO:0000256" key="1">
    <source>
        <dbReference type="ARBA" id="ARBA00004141"/>
    </source>
</evidence>
<dbReference type="SUPFAM" id="SSF103473">
    <property type="entry name" value="MFS general substrate transporter"/>
    <property type="match status" value="1"/>
</dbReference>
<feature type="transmembrane region" description="Helical" evidence="7">
    <location>
        <begin position="460"/>
        <end position="480"/>
    </location>
</feature>
<reference evidence="8" key="1">
    <citation type="journal article" date="2020" name="Stud. Mycol.">
        <title>101 Dothideomycetes genomes: a test case for predicting lifestyles and emergence of pathogens.</title>
        <authorList>
            <person name="Haridas S."/>
            <person name="Albert R."/>
            <person name="Binder M."/>
            <person name="Bloem J."/>
            <person name="Labutti K."/>
            <person name="Salamov A."/>
            <person name="Andreopoulos B."/>
            <person name="Baker S."/>
            <person name="Barry K."/>
            <person name="Bills G."/>
            <person name="Bluhm B."/>
            <person name="Cannon C."/>
            <person name="Castanera R."/>
            <person name="Culley D."/>
            <person name="Daum C."/>
            <person name="Ezra D."/>
            <person name="Gonzalez J."/>
            <person name="Henrissat B."/>
            <person name="Kuo A."/>
            <person name="Liang C."/>
            <person name="Lipzen A."/>
            <person name="Lutzoni F."/>
            <person name="Magnuson J."/>
            <person name="Mondo S."/>
            <person name="Nolan M."/>
            <person name="Ohm R."/>
            <person name="Pangilinan J."/>
            <person name="Park H.-J."/>
            <person name="Ramirez L."/>
            <person name="Alfaro M."/>
            <person name="Sun H."/>
            <person name="Tritt A."/>
            <person name="Yoshinaga Y."/>
            <person name="Zwiers L.-H."/>
            <person name="Turgeon B."/>
            <person name="Goodwin S."/>
            <person name="Spatafora J."/>
            <person name="Crous P."/>
            <person name="Grigoriev I."/>
        </authorList>
    </citation>
    <scope>NUCLEOTIDE SEQUENCE</scope>
    <source>
        <strain evidence="8">CBS 627.86</strain>
    </source>
</reference>
<sequence length="512" mass="55231">MPFEEEKSPSERGELRAVRGSVPRQVWLVSVVIFFERAAYYGVTAPFQNYLQNPPHDSIRPGALGLGQSVATAASYAFLFLIYTTPMIGAVLADCWIGRYRMIQIGFSIYIVAISILVATAFSEDMYHTGGLPGFIVSVLLLGLGVGFTKPNLLAFMGDQYAEPENRVVKLKNGEEAITSHEVTIQFIYNVNYWMVNLGSLSGILTTFIEKSHGFGYAYLIPLCFISASVAVLLAGSASYVTQSPSGNILPKALMAMFKRKTSRAEVEAPEIGRQTTTPPSDSAHNPTPTELVAVLRSCLVLQVQHAPFSVLLLCGDLMGNNLITQAGQMQTHGLPNDIMMNLNSISVMILLPLIQGWIYPLFSKKRIPFSPISRISVGLLCSVLAIGYTTGIQALIYSSGPCFSEPLVCKVGVGPNHVNVGLQTPIYVFLALAEIFALVAGTELAYTQTPASMKAIVQAIFILFGAFGSLMGVGISFASKDPNMVVVYGSVAGLMLATAVAFTFSTTRLKN</sequence>